<comment type="caution">
    <text evidence="1">The sequence shown here is derived from an EMBL/GenBank/DDBJ whole genome shotgun (WGS) entry which is preliminary data.</text>
</comment>
<evidence type="ECO:0000313" key="2">
    <source>
        <dbReference type="Proteomes" id="UP001621706"/>
    </source>
</evidence>
<sequence>MKQADLPFIIDQQFENWEFELDFLPQRKLGYFSFRYIGNEMRYFYNIPIMYSELIFNADFLTAVKLETKNLNLCLSEFLKQSDHIEIVIFKNYQLYKNEEILYYFNFNESTIIYGKTFFMMNFLSFYEK</sequence>
<protein>
    <submittedName>
        <fullName evidence="1">Uncharacterized protein</fullName>
    </submittedName>
</protein>
<dbReference type="EMBL" id="JAZGZP010000009">
    <property type="protein sequence ID" value="MFK7000751.1"/>
    <property type="molecule type" value="Genomic_DNA"/>
</dbReference>
<accession>A0ABW8P8V0</accession>
<gene>
    <name evidence="1" type="ORF">V3I07_07570</name>
</gene>
<keyword evidence="2" id="KW-1185">Reference proteome</keyword>
<name>A0ABW8P8V0_9FLAO</name>
<dbReference type="RefSeq" id="WP_088397674.1">
    <property type="nucleotide sequence ID" value="NZ_JAZGZP010000009.1"/>
</dbReference>
<dbReference type="Proteomes" id="UP001621706">
    <property type="component" value="Unassembled WGS sequence"/>
</dbReference>
<organism evidence="1 2">
    <name type="scientific">Flavobacterium oreochromis</name>
    <dbReference type="NCBI Taxonomy" id="2906078"/>
    <lineage>
        <taxon>Bacteria</taxon>
        <taxon>Pseudomonadati</taxon>
        <taxon>Bacteroidota</taxon>
        <taxon>Flavobacteriia</taxon>
        <taxon>Flavobacteriales</taxon>
        <taxon>Flavobacteriaceae</taxon>
        <taxon>Flavobacterium</taxon>
    </lineage>
</organism>
<evidence type="ECO:0000313" key="1">
    <source>
        <dbReference type="EMBL" id="MFK7000751.1"/>
    </source>
</evidence>
<reference evidence="1 2" key="1">
    <citation type="submission" date="2024-02" db="EMBL/GenBank/DDBJ databases">
        <title>Comparative Genomic Analysis of Flavobacterium Species Causing Columnaris Disease of Freshwater Fish in Thailand: Insights into Virulence and Resistance Mechanisms.</title>
        <authorList>
            <person name="Nguyen D."/>
            <person name="Chokmangmeepisarn P."/>
            <person name="Khianchaikhan K."/>
            <person name="Morishita M."/>
            <person name="Bunnoy A."/>
            <person name="Rodkhum C."/>
        </authorList>
    </citation>
    <scope>NUCLEOTIDE SEQUENCE [LARGE SCALE GENOMIC DNA]</scope>
    <source>
        <strain evidence="1 2">CNRT2201</strain>
    </source>
</reference>
<proteinExistence type="predicted"/>